<dbReference type="AlphaFoldDB" id="A0A1A9LCX5"/>
<evidence type="ECO:0000313" key="1">
    <source>
        <dbReference type="EMBL" id="OAD90225.1"/>
    </source>
</evidence>
<name>A0A1A9LCX5_9FLAO</name>
<sequence length="261" mass="30787">MSFDETLLQLRLIARKKGKYVMNKLFDDYLTGAFDKERTVSCLLCGSESNITKEHVLPKWVFESDPKRTFTTDVNQLPQKYIGTTLPMCSTCNTDILNTLELYIQKTISEVDLKTKYYSSENWENIIRWLETIDYKFQLMDITTKFRAHKEAGYIPFLADFSIAEMRDFSIRTIKSNARLSLKRISTKDKSKRANSLIVGTTKVKTFNYFHKSGRFIHLEIPKYNKVFFYFFEREFEDDDDIETEVMELIKSVYEVDEQAD</sequence>
<reference evidence="1 2" key="1">
    <citation type="submission" date="2016-05" db="EMBL/GenBank/DDBJ databases">
        <title>Genome sequencing of Vitellibacter soesokkakensis RSSK-12.</title>
        <authorList>
            <person name="Thevarajoo S."/>
            <person name="Selvaratnam C."/>
            <person name="Goh K.M."/>
            <person name="Chan K.-G."/>
            <person name="Chong C.S."/>
        </authorList>
    </citation>
    <scope>NUCLEOTIDE SEQUENCE [LARGE SCALE GENOMIC DNA]</scope>
    <source>
        <strain evidence="1 2">RSSK-12</strain>
    </source>
</reference>
<evidence type="ECO:0008006" key="3">
    <source>
        <dbReference type="Google" id="ProtNLM"/>
    </source>
</evidence>
<comment type="caution">
    <text evidence="1">The sequence shown here is derived from an EMBL/GenBank/DDBJ whole genome shotgun (WGS) entry which is preliminary data.</text>
</comment>
<accession>A0A1A9LCX5</accession>
<keyword evidence="2" id="KW-1185">Reference proteome</keyword>
<protein>
    <recommendedName>
        <fullName evidence="3">HNH domain-containing protein</fullName>
    </recommendedName>
</protein>
<organism evidence="1 2">
    <name type="scientific">Aequorivita soesokkakensis</name>
    <dbReference type="NCBI Taxonomy" id="1385699"/>
    <lineage>
        <taxon>Bacteria</taxon>
        <taxon>Pseudomonadati</taxon>
        <taxon>Bacteroidota</taxon>
        <taxon>Flavobacteriia</taxon>
        <taxon>Flavobacteriales</taxon>
        <taxon>Flavobacteriaceae</taxon>
        <taxon>Aequorivita</taxon>
    </lineage>
</organism>
<dbReference type="EMBL" id="LXIE01000049">
    <property type="protein sequence ID" value="OAD90225.1"/>
    <property type="molecule type" value="Genomic_DNA"/>
</dbReference>
<dbReference type="Proteomes" id="UP000077552">
    <property type="component" value="Unassembled WGS sequence"/>
</dbReference>
<proteinExistence type="predicted"/>
<gene>
    <name evidence="1" type="ORF">A7A78_06680</name>
</gene>
<dbReference type="RefSeq" id="WP_068762922.1">
    <property type="nucleotide sequence ID" value="NZ_LXIE01000049.1"/>
</dbReference>
<dbReference type="OrthoDB" id="6402279at2"/>
<evidence type="ECO:0000313" key="2">
    <source>
        <dbReference type="Proteomes" id="UP000077552"/>
    </source>
</evidence>